<evidence type="ECO:0000313" key="2">
    <source>
        <dbReference type="EMBL" id="AAQ59456.1"/>
    </source>
</evidence>
<dbReference type="AlphaFoldDB" id="Q7NX47"/>
<evidence type="ECO:0000313" key="3">
    <source>
        <dbReference type="Proteomes" id="UP000001424"/>
    </source>
</evidence>
<evidence type="ECO:0000256" key="1">
    <source>
        <dbReference type="ARBA" id="ARBA00022729"/>
    </source>
</evidence>
<sequence length="395" mass="40946">MRRRLGSWKSGLRSAFLLAGRGAPSLDAPSLSPGRMIERMMGPRRSWGLSQRPAAVAGSAAQGSGAGCQSGAGGRMDWKMGCACAAVLWAAAAQAADVASAQLRRPEGLRGYLRVTPQPLPAGKRPLVILLHGHGGSARQLLGLGSGAAPLSQWMEIADREGVLLVAPDGARGGDGKAGWHDCRLDAASSPQTDDVGLIAAIIRREVAERDADPARVYAMGMSNGGMMAFRLASELGGSLAAFATVGASMARRSGCAAPSHPLSALIVAGTADPVVPYAGGPVSLFGGKGRGEVIAVADSASFWRRLDQLPDIPHSSAQLPHSNADDPTRATLTQWGEGGAARRVLLLTISGGGHVEPSIAHRVGPLYVHLLGHQSADAESAELAWKLFRDQRRP</sequence>
<dbReference type="eggNOG" id="COG3509">
    <property type="taxonomic scope" value="Bacteria"/>
</dbReference>
<dbReference type="PANTHER" id="PTHR43037:SF1">
    <property type="entry name" value="BLL1128 PROTEIN"/>
    <property type="match status" value="1"/>
</dbReference>
<protein>
    <recommendedName>
        <fullName evidence="4">Poly(3-hydroxybutyrate) depolymerase</fullName>
    </recommendedName>
</protein>
<dbReference type="InterPro" id="IPR029058">
    <property type="entry name" value="AB_hydrolase_fold"/>
</dbReference>
<evidence type="ECO:0008006" key="4">
    <source>
        <dbReference type="Google" id="ProtNLM"/>
    </source>
</evidence>
<dbReference type="HOGENOM" id="CLU_027551_4_2_4"/>
<accession>Q7NX47</accession>
<keyword evidence="3" id="KW-1185">Reference proteome</keyword>
<dbReference type="PANTHER" id="PTHR43037">
    <property type="entry name" value="UNNAMED PRODUCT-RELATED"/>
    <property type="match status" value="1"/>
</dbReference>
<dbReference type="EMBL" id="AE016825">
    <property type="protein sequence ID" value="AAQ59456.1"/>
    <property type="molecule type" value="Genomic_DNA"/>
</dbReference>
<reference evidence="2 3" key="1">
    <citation type="journal article" date="2003" name="Proc. Natl. Acad. Sci. U.S.A.">
        <title>The complete genome sequence of Chromobacterium violaceum reveals remarkable and exploitable bacterial adaptability.</title>
        <authorList>
            <person name="Vasconcelos A.T.R."/>
            <person name="de Almeida D.F."/>
            <person name="Almeida F.C."/>
            <person name="de Almeida L.G.P."/>
            <person name="de Almeida R."/>
            <person name="Goncalves J.A.A."/>
            <person name="Andrade E.M."/>
            <person name="Antonio R.V."/>
            <person name="Araripe J."/>
            <person name="de Araujo M.F.F."/>
            <person name="Filho S.A."/>
            <person name="Azevedo V."/>
            <person name="Batista A.J."/>
            <person name="Bataus L.A.M."/>
            <person name="Batista J.S."/>
            <person name="Belo A."/>
            <person name="vander Berg C."/>
            <person name="Blamey J."/>
            <person name="Bogo M."/>
            <person name="Bonato S."/>
            <person name="Bordignon J."/>
            <person name="Brito C.A."/>
            <person name="Brocchi M."/>
            <person name="Burity H.A."/>
            <person name="Camargo A.A."/>
            <person name="Cardoso D.D.P."/>
            <person name="Carneiro N.P."/>
            <person name="Carraro D.M."/>
            <person name="Carvalho C.M.B."/>
            <person name="Cascardo J.C.M."/>
            <person name="Cavada B.S."/>
            <person name="Chueire L.M.O."/>
            <person name="Pasa T.B.C."/>
            <person name="Duran N."/>
            <person name="Fagundes N."/>
            <person name="Falcao C.L."/>
            <person name="Fantinatti F."/>
            <person name="Farias I.P."/>
            <person name="Felipe M.S.S."/>
            <person name="Ferrari L.P."/>
            <person name="Ferro J.A."/>
            <person name="Ferro M.I.T."/>
            <person name="Franco G.R."/>
            <person name="Freitas N.S.A."/>
            <person name="Furlan L.R."/>
            <person name="Gazzinelli R.T."/>
            <person name="Gomes E.A."/>
            <person name="Goncalves P.R."/>
            <person name="Grangeiro T.B."/>
            <person name="Grattapaglia D."/>
            <person name="Grisard E.C."/>
            <person name="Guimaraes C.T."/>
            <person name="Hanna E.S."/>
            <person name="Hungria M."/>
            <person name="Jardim S.N."/>
            <person name="Laurino J."/>
            <person name="Leoi L.C.T."/>
            <person name="Fassarella L."/>
            <person name="Lima A."/>
            <person name="Loureiro M.F."/>
            <person name="Lyra M.C.P."/>
            <person name="Macedo M."/>
            <person name="Madeira H.M.F."/>
            <person name="Manfio G.P."/>
            <person name="Maranhao A.Q."/>
            <person name="Martins W.S."/>
            <person name="di Mauro S.M.Z."/>
            <person name="de Medeiros S.R.B."/>
            <person name="Meissner R.D.V."/>
            <person name="Menck C.F.M."/>
            <person name="Moreira M.A.M."/>
            <person name="Nascimento F.F."/>
            <person name="Nicolas M.F."/>
            <person name="Oliveira J.G."/>
            <person name="Oliveira S.C."/>
            <person name="Paixao R.F.C."/>
            <person name="Parente J.A."/>
            <person name="Pedrosa F.O."/>
            <person name="Pena S.J.D."/>
            <person name="Perreira J.O."/>
            <person name="Perreira M."/>
            <person name="Pinto L.S.R.C."/>
            <person name="Pinto L.S."/>
            <person name="Porto J.I.R."/>
            <person name="Potrich D.P."/>
            <person name="Neto C.E.R."/>
            <person name="Reis A.M.M."/>
            <person name="Rigo L.U."/>
            <person name="Rondinelli E."/>
            <person name="dos Santos E.B.P."/>
            <person name="Santos F.R."/>
            <person name="Schneider M.P.C."/>
            <person name="Seuanez H.N."/>
            <person name="Silva A.M.R."/>
            <person name="da Silva A.L.C."/>
            <person name="Silva D.W."/>
            <person name="Silva R."/>
            <person name="Simoes I.C."/>
            <person name="Simon D."/>
            <person name="Soares C.M.A."/>
            <person name="Soares R.B.A."/>
            <person name="Souza E.M."/>
            <person name="Souza K.R.L."/>
            <person name="Souza R.C."/>
            <person name="Steffens M.B.R."/>
            <person name="Steindel M."/>
            <person name="Teixeira S.R."/>
            <person name="Urmenyi T."/>
            <person name="Vettore A."/>
            <person name="Wassem R."/>
            <person name="Zaha A."/>
            <person name="Simpson A.J.G."/>
        </authorList>
    </citation>
    <scope>NUCLEOTIDE SEQUENCE [LARGE SCALE GENOMIC DNA]</scope>
    <source>
        <strain evidence="3">ATCC 12472 / DSM 30191 / JCM 1249 / NBRC 12614 / NCIMB 9131 / NCTC 9757</strain>
    </source>
</reference>
<dbReference type="SUPFAM" id="SSF53474">
    <property type="entry name" value="alpha/beta-Hydrolases"/>
    <property type="match status" value="1"/>
</dbReference>
<proteinExistence type="predicted"/>
<dbReference type="InterPro" id="IPR050955">
    <property type="entry name" value="Plant_Biomass_Hydrol_Est"/>
</dbReference>
<keyword evidence="1" id="KW-0732">Signal</keyword>
<dbReference type="Proteomes" id="UP000001424">
    <property type="component" value="Chromosome"/>
</dbReference>
<name>Q7NX47_CHRVO</name>
<dbReference type="STRING" id="243365.CV_1782"/>
<organism evidence="2 3">
    <name type="scientific">Chromobacterium violaceum (strain ATCC 12472 / DSM 30191 / JCM 1249 / CCUG 213 / NBRC 12614 / NCIMB 9131 / NCTC 9757 / MK)</name>
    <dbReference type="NCBI Taxonomy" id="243365"/>
    <lineage>
        <taxon>Bacteria</taxon>
        <taxon>Pseudomonadati</taxon>
        <taxon>Pseudomonadota</taxon>
        <taxon>Betaproteobacteria</taxon>
        <taxon>Neisseriales</taxon>
        <taxon>Chromobacteriaceae</taxon>
        <taxon>Chromobacterium</taxon>
    </lineage>
</organism>
<gene>
    <name evidence="2" type="ordered locus">CV_1782</name>
</gene>
<dbReference type="KEGG" id="cvi:CV_1782"/>
<dbReference type="Gene3D" id="3.40.50.1820">
    <property type="entry name" value="alpha/beta hydrolase"/>
    <property type="match status" value="1"/>
</dbReference>